<evidence type="ECO:0000256" key="1">
    <source>
        <dbReference type="ARBA" id="ARBA00009054"/>
    </source>
</evidence>
<feature type="coiled-coil region" evidence="5">
    <location>
        <begin position="30"/>
        <end position="71"/>
    </location>
</feature>
<accession>A0A444L9N7</accession>
<evidence type="ECO:0000256" key="3">
    <source>
        <dbReference type="RuleBase" id="RU000639"/>
    </source>
</evidence>
<dbReference type="InterPro" id="IPR000740">
    <property type="entry name" value="GrpE"/>
</dbReference>
<evidence type="ECO:0000313" key="8">
    <source>
        <dbReference type="Proteomes" id="UP000288215"/>
    </source>
</evidence>
<organism evidence="7 8">
    <name type="scientific">Methanosuratincola subterraneus</name>
    <dbReference type="NCBI Taxonomy" id="2593994"/>
    <lineage>
        <taxon>Archaea</taxon>
        <taxon>Thermoproteota</taxon>
        <taxon>Methanosuratincolia</taxon>
        <taxon>Candidatus Methanomethylicales</taxon>
        <taxon>Candidatus Methanomethylicaceae</taxon>
        <taxon>Candidatus Methanosuratincola (ex Vanwonterghem et al. 2016)</taxon>
    </lineage>
</organism>
<dbReference type="PRINTS" id="PR00773">
    <property type="entry name" value="GRPEPROTEIN"/>
</dbReference>
<evidence type="ECO:0000256" key="2">
    <source>
        <dbReference type="ARBA" id="ARBA00023186"/>
    </source>
</evidence>
<dbReference type="AlphaFoldDB" id="A0A444L9N7"/>
<dbReference type="PANTHER" id="PTHR21237">
    <property type="entry name" value="GRPE PROTEIN"/>
    <property type="match status" value="1"/>
</dbReference>
<dbReference type="InterPro" id="IPR009012">
    <property type="entry name" value="GrpE_head"/>
</dbReference>
<comment type="similarity">
    <text evidence="1 4">Belongs to the GrpE family.</text>
</comment>
<dbReference type="Gene3D" id="2.30.22.10">
    <property type="entry name" value="Head domain of nucleotide exchange factor GrpE"/>
    <property type="match status" value="1"/>
</dbReference>
<evidence type="ECO:0000256" key="5">
    <source>
        <dbReference type="SAM" id="Coils"/>
    </source>
</evidence>
<dbReference type="EMBL" id="RXGA01000001">
    <property type="protein sequence ID" value="RWX74265.1"/>
    <property type="molecule type" value="Genomic_DNA"/>
</dbReference>
<sequence>MRTEESRGDMQAEGKAKAQEPLEDQKGKELERLQEELCMYKQQLGALQRELDESKNRLKYMQADCENIRKRSERQMEEARLFATMPLLCDLLEVIDELELALRSASGSDQNGAVLQGVEMTLKKMKKILEKHGVSPIECLMKPLDPERHMVVSKEERDDLEEHTVIEEIRKGYLLRDRVIRPSVVKVSVKPSRSTKPKEEN</sequence>
<dbReference type="HAMAP" id="MF_01151">
    <property type="entry name" value="GrpE"/>
    <property type="match status" value="1"/>
</dbReference>
<dbReference type="Gene3D" id="3.90.20.20">
    <property type="match status" value="1"/>
</dbReference>
<dbReference type="GO" id="GO:0051087">
    <property type="term" value="F:protein-folding chaperone binding"/>
    <property type="evidence" value="ECO:0007669"/>
    <property type="project" value="InterPro"/>
</dbReference>
<evidence type="ECO:0000313" key="7">
    <source>
        <dbReference type="EMBL" id="RWX74265.1"/>
    </source>
</evidence>
<dbReference type="SUPFAM" id="SSF58014">
    <property type="entry name" value="Coiled-coil domain of nucleotide exchange factor GrpE"/>
    <property type="match status" value="1"/>
</dbReference>
<comment type="function">
    <text evidence="3">Participates actively in the response to hyperosmotic and heat shock by preventing the aggregation of stress-denatured proteins, in association with DnaK and GrpE. It is the nucleotide exchange factor for DnaK and may function as a thermosensor. Unfolded proteins bind initially to DnaJ; upon interaction with the DnaJ-bound protein, DnaK hydrolyzes its bound ATP, resulting in the formation of a stable complex. GrpE releases ADP from DnaK; ATP binding to DnaK triggers the release of the substrate protein, thus completing the reaction cycle. Several rounds of ATP-dependent interactions between DnaJ, DnaK and GrpE are required for fully efficient folding.</text>
</comment>
<dbReference type="Pfam" id="PF01025">
    <property type="entry name" value="GrpE"/>
    <property type="match status" value="1"/>
</dbReference>
<dbReference type="PANTHER" id="PTHR21237:SF23">
    <property type="entry name" value="GRPE PROTEIN HOMOLOG, MITOCHONDRIAL"/>
    <property type="match status" value="1"/>
</dbReference>
<gene>
    <name evidence="7" type="ORF">Metus_0290</name>
</gene>
<keyword evidence="3" id="KW-0346">Stress response</keyword>
<dbReference type="PROSITE" id="PS01071">
    <property type="entry name" value="GRPE"/>
    <property type="match status" value="1"/>
</dbReference>
<dbReference type="SUPFAM" id="SSF51064">
    <property type="entry name" value="Head domain of nucleotide exchange factor GrpE"/>
    <property type="match status" value="1"/>
</dbReference>
<dbReference type="GO" id="GO:0000774">
    <property type="term" value="F:adenyl-nucleotide exchange factor activity"/>
    <property type="evidence" value="ECO:0007669"/>
    <property type="project" value="InterPro"/>
</dbReference>
<reference evidence="7 8" key="1">
    <citation type="submission" date="2018-12" db="EMBL/GenBank/DDBJ databases">
        <title>The complete genome of the methanogenic archaea of the candidate phylum Verstraetearchaeota, obtained from the metagenome of underground thermal water.</title>
        <authorList>
            <person name="Kadnikov V.V."/>
            <person name="Mardanov A.V."/>
            <person name="Beletsky A.V."/>
            <person name="Karnachuk O.V."/>
            <person name="Ravin N.V."/>
        </authorList>
    </citation>
    <scope>NUCLEOTIDE SEQUENCE [LARGE SCALE GENOMIC DNA]</scope>
    <source>
        <strain evidence="7">Ch88</strain>
    </source>
</reference>
<feature type="region of interest" description="Disordered" evidence="6">
    <location>
        <begin position="1"/>
        <end position="28"/>
    </location>
</feature>
<name>A0A444L9N7_METS7</name>
<keyword evidence="5" id="KW-0175">Coiled coil</keyword>
<protein>
    <recommendedName>
        <fullName evidence="3">Protein GrpE</fullName>
    </recommendedName>
</protein>
<evidence type="ECO:0000256" key="6">
    <source>
        <dbReference type="SAM" id="MobiDB-lite"/>
    </source>
</evidence>
<keyword evidence="2 3" id="KW-0143">Chaperone</keyword>
<dbReference type="InterPro" id="IPR013805">
    <property type="entry name" value="GrpE_CC"/>
</dbReference>
<evidence type="ECO:0000256" key="4">
    <source>
        <dbReference type="RuleBase" id="RU004478"/>
    </source>
</evidence>
<comment type="caution">
    <text evidence="7">The sequence shown here is derived from an EMBL/GenBank/DDBJ whole genome shotgun (WGS) entry which is preliminary data.</text>
</comment>
<dbReference type="CDD" id="cd00446">
    <property type="entry name" value="GrpE"/>
    <property type="match status" value="1"/>
</dbReference>
<dbReference type="GO" id="GO:0006457">
    <property type="term" value="P:protein folding"/>
    <property type="evidence" value="ECO:0007669"/>
    <property type="project" value="InterPro"/>
</dbReference>
<dbReference type="GO" id="GO:0042803">
    <property type="term" value="F:protein homodimerization activity"/>
    <property type="evidence" value="ECO:0007669"/>
    <property type="project" value="InterPro"/>
</dbReference>
<dbReference type="Proteomes" id="UP000288215">
    <property type="component" value="Unassembled WGS sequence"/>
</dbReference>
<dbReference type="GO" id="GO:0051082">
    <property type="term" value="F:unfolded protein binding"/>
    <property type="evidence" value="ECO:0007669"/>
    <property type="project" value="TreeGrafter"/>
</dbReference>
<proteinExistence type="inferred from homology"/>